<sequence length="429" mass="46661">MEEHTAELENPSDSSKYSKTTLLLSKTSTATRRSLETCLAASVTVISYQSSVFGAQNWQNDGGSVVEQLVEIAGADGFLQGDQKDLMTPGFPEQNYPNAALCQVCAVFVEVFDTLCQCLPPFIIRIISVKAKFCGRTKPKPVESNSNIMVLRFEFDITLNSKGFRATYIRFRPVVASTTTQSPTTSKTQASSLPTTTASGGPIILQGCEGVIQSVGFPNPYPAHLNSSWKISVPKGFLVKLQIPEMAITGETGQCKEDKFVILDRYSVLGTHCGYILPPVMISPSDTISVTFQSDNRLTDRGFSAKWEAVYPEDIGGTKHSHTGTHSQLRHMLLKHFIKTNYRNSHFSVTYCRSKVVAKALRNLSNHRHCERRPSKATLLALASVHAASGCGGLKDLNGIGGTVSSMGDPEATTTKLTASGTSRYQSDN</sequence>
<feature type="region of interest" description="Disordered" evidence="4">
    <location>
        <begin position="404"/>
        <end position="429"/>
    </location>
</feature>
<reference evidence="6 7" key="1">
    <citation type="submission" date="2019-02" db="EMBL/GenBank/DDBJ databases">
        <title>Opniocepnalus argus genome.</title>
        <authorList>
            <person name="Zhou C."/>
            <person name="Xiao S."/>
        </authorList>
    </citation>
    <scope>NUCLEOTIDE SEQUENCE [LARGE SCALE GENOMIC DNA]</scope>
    <source>
        <strain evidence="6">OARG1902GOOAL</strain>
        <tissue evidence="6">Muscle</tissue>
    </source>
</reference>
<comment type="caution">
    <text evidence="3">Lacks conserved residue(s) required for the propagation of feature annotation.</text>
</comment>
<dbReference type="PROSITE" id="PS01180">
    <property type="entry name" value="CUB"/>
    <property type="match status" value="2"/>
</dbReference>
<proteinExistence type="predicted"/>
<evidence type="ECO:0000313" key="7">
    <source>
        <dbReference type="Proteomes" id="UP000503349"/>
    </source>
</evidence>
<dbReference type="EMBL" id="CM015714">
    <property type="protein sequence ID" value="KAF3687784.1"/>
    <property type="molecule type" value="Genomic_DNA"/>
</dbReference>
<dbReference type="InterPro" id="IPR000859">
    <property type="entry name" value="CUB_dom"/>
</dbReference>
<dbReference type="SUPFAM" id="SSF49854">
    <property type="entry name" value="Spermadhesin, CUB domain"/>
    <property type="match status" value="2"/>
</dbReference>
<dbReference type="Proteomes" id="UP000503349">
    <property type="component" value="Chromosome 3"/>
</dbReference>
<dbReference type="CDD" id="cd00041">
    <property type="entry name" value="CUB"/>
    <property type="match status" value="2"/>
</dbReference>
<feature type="domain" description="CUB" evidence="5">
    <location>
        <begin position="75"/>
        <end position="171"/>
    </location>
</feature>
<name>A0A6G1PCD7_CHAAH</name>
<organism evidence="6 7">
    <name type="scientific">Channa argus</name>
    <name type="common">Northern snakehead</name>
    <name type="synonym">Ophicephalus argus</name>
    <dbReference type="NCBI Taxonomy" id="215402"/>
    <lineage>
        <taxon>Eukaryota</taxon>
        <taxon>Metazoa</taxon>
        <taxon>Chordata</taxon>
        <taxon>Craniata</taxon>
        <taxon>Vertebrata</taxon>
        <taxon>Euteleostomi</taxon>
        <taxon>Actinopterygii</taxon>
        <taxon>Neopterygii</taxon>
        <taxon>Teleostei</taxon>
        <taxon>Neoteleostei</taxon>
        <taxon>Acanthomorphata</taxon>
        <taxon>Anabantaria</taxon>
        <taxon>Anabantiformes</taxon>
        <taxon>Channoidei</taxon>
        <taxon>Channidae</taxon>
        <taxon>Channa</taxon>
    </lineage>
</organism>
<dbReference type="InterPro" id="IPR035914">
    <property type="entry name" value="Sperma_CUB_dom_sf"/>
</dbReference>
<evidence type="ECO:0000256" key="4">
    <source>
        <dbReference type="SAM" id="MobiDB-lite"/>
    </source>
</evidence>
<reference evidence="7" key="2">
    <citation type="submission" date="2019-02" db="EMBL/GenBank/DDBJ databases">
        <title>Opniocepnalus argus Var Kimnra genome.</title>
        <authorList>
            <person name="Zhou C."/>
            <person name="Xiao S."/>
        </authorList>
    </citation>
    <scope>NUCLEOTIDE SEQUENCE [LARGE SCALE GENOMIC DNA]</scope>
</reference>
<protein>
    <submittedName>
        <fullName evidence="6">Tolloid-like protein 2</fullName>
    </submittedName>
</protein>
<evidence type="ECO:0000256" key="2">
    <source>
        <dbReference type="ARBA" id="ARBA00023157"/>
    </source>
</evidence>
<evidence type="ECO:0000313" key="6">
    <source>
        <dbReference type="EMBL" id="KAF3687784.1"/>
    </source>
</evidence>
<evidence type="ECO:0000256" key="1">
    <source>
        <dbReference type="ARBA" id="ARBA00022737"/>
    </source>
</evidence>
<keyword evidence="7" id="KW-1185">Reference proteome</keyword>
<dbReference type="SMART" id="SM00042">
    <property type="entry name" value="CUB"/>
    <property type="match status" value="2"/>
</dbReference>
<keyword evidence="2" id="KW-1015">Disulfide bond</keyword>
<dbReference type="PANTHER" id="PTHR24251">
    <property type="entry name" value="OVOCHYMASE-RELATED"/>
    <property type="match status" value="1"/>
</dbReference>
<gene>
    <name evidence="6" type="ORF">EXN66_Car003456</name>
</gene>
<accession>A0A6G1PCD7</accession>
<evidence type="ECO:0000259" key="5">
    <source>
        <dbReference type="PROSITE" id="PS01180"/>
    </source>
</evidence>
<dbReference type="AlphaFoldDB" id="A0A6G1PCD7"/>
<keyword evidence="1" id="KW-0677">Repeat</keyword>
<dbReference type="Gene3D" id="2.60.120.290">
    <property type="entry name" value="Spermadhesin, CUB domain"/>
    <property type="match status" value="2"/>
</dbReference>
<evidence type="ECO:0000256" key="3">
    <source>
        <dbReference type="PROSITE-ProRule" id="PRU00059"/>
    </source>
</evidence>
<feature type="compositionally biased region" description="Polar residues" evidence="4">
    <location>
        <begin position="412"/>
        <end position="429"/>
    </location>
</feature>
<dbReference type="Pfam" id="PF00431">
    <property type="entry name" value="CUB"/>
    <property type="match status" value="2"/>
</dbReference>
<feature type="domain" description="CUB" evidence="5">
    <location>
        <begin position="199"/>
        <end position="310"/>
    </location>
</feature>